<proteinExistence type="predicted"/>
<keyword evidence="3" id="KW-1185">Reference proteome</keyword>
<dbReference type="EMBL" id="LNIX01000034">
    <property type="protein sequence ID" value="OXA40217.1"/>
    <property type="molecule type" value="Genomic_DNA"/>
</dbReference>
<dbReference type="InterPro" id="IPR000772">
    <property type="entry name" value="Ricin_B_lectin"/>
</dbReference>
<dbReference type="Pfam" id="PF00652">
    <property type="entry name" value="Ricin_B_lectin"/>
    <property type="match status" value="1"/>
</dbReference>
<dbReference type="Gene3D" id="2.80.10.50">
    <property type="match status" value="1"/>
</dbReference>
<gene>
    <name evidence="2" type="ORF">Fcan01_24874</name>
</gene>
<dbReference type="Proteomes" id="UP000198287">
    <property type="component" value="Unassembled WGS sequence"/>
</dbReference>
<sequence length="189" mass="20307">MSAIIGIPSPLCSTVLPLDAFSHRASQEIAKSSPATSMVLLPLLVSLALCGPSLIAAKDILIDIPVTFRYQKSGEFLSSSMYPSVVAKRGGGSSPNSVWVVTSNRTITMHDGKSCLTDYRVGGLVTLAPCEAGLSEQVWTLRKSGRVGIVAIANKRGKCLRRIPGYNFVVYGTCADSRDYDWKVASYPY</sequence>
<organism evidence="2 3">
    <name type="scientific">Folsomia candida</name>
    <name type="common">Springtail</name>
    <dbReference type="NCBI Taxonomy" id="158441"/>
    <lineage>
        <taxon>Eukaryota</taxon>
        <taxon>Metazoa</taxon>
        <taxon>Ecdysozoa</taxon>
        <taxon>Arthropoda</taxon>
        <taxon>Hexapoda</taxon>
        <taxon>Collembola</taxon>
        <taxon>Entomobryomorpha</taxon>
        <taxon>Isotomoidea</taxon>
        <taxon>Isotomidae</taxon>
        <taxon>Proisotominae</taxon>
        <taxon>Folsomia</taxon>
    </lineage>
</organism>
<comment type="caution">
    <text evidence="2">The sequence shown here is derived from an EMBL/GenBank/DDBJ whole genome shotgun (WGS) entry which is preliminary data.</text>
</comment>
<dbReference type="PROSITE" id="PS50231">
    <property type="entry name" value="RICIN_B_LECTIN"/>
    <property type="match status" value="1"/>
</dbReference>
<accession>A0A226D654</accession>
<evidence type="ECO:0000259" key="1">
    <source>
        <dbReference type="Pfam" id="PF00652"/>
    </source>
</evidence>
<dbReference type="InterPro" id="IPR035992">
    <property type="entry name" value="Ricin_B-like_lectins"/>
</dbReference>
<feature type="domain" description="Ricin B lectin" evidence="1">
    <location>
        <begin position="94"/>
        <end position="176"/>
    </location>
</feature>
<evidence type="ECO:0000313" key="2">
    <source>
        <dbReference type="EMBL" id="OXA40217.1"/>
    </source>
</evidence>
<reference evidence="2 3" key="1">
    <citation type="submission" date="2015-12" db="EMBL/GenBank/DDBJ databases">
        <title>The genome of Folsomia candida.</title>
        <authorList>
            <person name="Faddeeva A."/>
            <person name="Derks M.F."/>
            <person name="Anvar Y."/>
            <person name="Smit S."/>
            <person name="Van Straalen N."/>
            <person name="Roelofs D."/>
        </authorList>
    </citation>
    <scope>NUCLEOTIDE SEQUENCE [LARGE SCALE GENOMIC DNA]</scope>
    <source>
        <strain evidence="2 3">VU population</strain>
        <tissue evidence="2">Whole body</tissue>
    </source>
</reference>
<name>A0A226D654_FOLCA</name>
<dbReference type="AlphaFoldDB" id="A0A226D654"/>
<dbReference type="SUPFAM" id="SSF50370">
    <property type="entry name" value="Ricin B-like lectins"/>
    <property type="match status" value="1"/>
</dbReference>
<protein>
    <recommendedName>
        <fullName evidence="1">Ricin B lectin domain-containing protein</fullName>
    </recommendedName>
</protein>
<evidence type="ECO:0000313" key="3">
    <source>
        <dbReference type="Proteomes" id="UP000198287"/>
    </source>
</evidence>